<organism evidence="1 2">
    <name type="scientific">Octopus vulgaris</name>
    <name type="common">Common octopus</name>
    <dbReference type="NCBI Taxonomy" id="6645"/>
    <lineage>
        <taxon>Eukaryota</taxon>
        <taxon>Metazoa</taxon>
        <taxon>Spiralia</taxon>
        <taxon>Lophotrochozoa</taxon>
        <taxon>Mollusca</taxon>
        <taxon>Cephalopoda</taxon>
        <taxon>Coleoidea</taxon>
        <taxon>Octopodiformes</taxon>
        <taxon>Octopoda</taxon>
        <taxon>Incirrata</taxon>
        <taxon>Octopodidae</taxon>
        <taxon>Octopus</taxon>
    </lineage>
</organism>
<proteinExistence type="predicted"/>
<dbReference type="Proteomes" id="UP001162480">
    <property type="component" value="Chromosome 1"/>
</dbReference>
<protein>
    <submittedName>
        <fullName evidence="1">Uncharacterized protein</fullName>
    </submittedName>
</protein>
<dbReference type="AlphaFoldDB" id="A0AA36AIA6"/>
<reference evidence="1" key="1">
    <citation type="submission" date="2023-08" db="EMBL/GenBank/DDBJ databases">
        <authorList>
            <person name="Alioto T."/>
            <person name="Alioto T."/>
            <person name="Gomez Garrido J."/>
        </authorList>
    </citation>
    <scope>NUCLEOTIDE SEQUENCE</scope>
</reference>
<name>A0AA36AIA6_OCTVU</name>
<accession>A0AA36AIA6</accession>
<keyword evidence="2" id="KW-1185">Reference proteome</keyword>
<sequence length="97" mass="11017">MHINVLPLKTVEKQAELSIKLETALNTVNINDDTESSWKARFDATHSVSVEVLGLPVCKYQDCFNSKNTDVQQLFDKIHSSHKTWINDKSSSRKENA</sequence>
<gene>
    <name evidence="1" type="ORF">OCTVUL_1B015191</name>
</gene>
<dbReference type="EMBL" id="OX597814">
    <property type="protein sequence ID" value="CAI9716634.1"/>
    <property type="molecule type" value="Genomic_DNA"/>
</dbReference>
<evidence type="ECO:0000313" key="2">
    <source>
        <dbReference type="Proteomes" id="UP001162480"/>
    </source>
</evidence>
<evidence type="ECO:0000313" key="1">
    <source>
        <dbReference type="EMBL" id="CAI9716634.1"/>
    </source>
</evidence>